<name>A0A5C6GKD5_METRR</name>
<feature type="domain" description="Xylanolytic transcriptional activator regulatory" evidence="8">
    <location>
        <begin position="322"/>
        <end position="398"/>
    </location>
</feature>
<dbReference type="PANTHER" id="PTHR31313">
    <property type="entry name" value="TY1 ENHANCER ACTIVATOR"/>
    <property type="match status" value="1"/>
</dbReference>
<dbReference type="GO" id="GO:0006351">
    <property type="term" value="P:DNA-templated transcription"/>
    <property type="evidence" value="ECO:0007669"/>
    <property type="project" value="InterPro"/>
</dbReference>
<dbReference type="SMART" id="SM00906">
    <property type="entry name" value="Fungal_trans"/>
    <property type="match status" value="1"/>
</dbReference>
<evidence type="ECO:0000256" key="3">
    <source>
        <dbReference type="ARBA" id="ARBA00023015"/>
    </source>
</evidence>
<dbReference type="PANTHER" id="PTHR31313:SF4">
    <property type="entry name" value="CONIDIAL DEVELOPMENT PROTEIN FLUFFY"/>
    <property type="match status" value="1"/>
</dbReference>
<evidence type="ECO:0000256" key="2">
    <source>
        <dbReference type="ARBA" id="ARBA00022833"/>
    </source>
</evidence>
<feature type="region of interest" description="Disordered" evidence="7">
    <location>
        <begin position="1"/>
        <end position="35"/>
    </location>
</feature>
<dbReference type="Pfam" id="PF04082">
    <property type="entry name" value="Fungal_trans"/>
    <property type="match status" value="1"/>
</dbReference>
<dbReference type="GO" id="GO:0003677">
    <property type="term" value="F:DNA binding"/>
    <property type="evidence" value="ECO:0007669"/>
    <property type="project" value="UniProtKB-KW"/>
</dbReference>
<evidence type="ECO:0000256" key="4">
    <source>
        <dbReference type="ARBA" id="ARBA00023125"/>
    </source>
</evidence>
<evidence type="ECO:0000313" key="9">
    <source>
        <dbReference type="EMBL" id="TWU78252.1"/>
    </source>
</evidence>
<evidence type="ECO:0000256" key="7">
    <source>
        <dbReference type="SAM" id="MobiDB-lite"/>
    </source>
</evidence>
<dbReference type="InterPro" id="IPR007219">
    <property type="entry name" value="XnlR_reg_dom"/>
</dbReference>
<evidence type="ECO:0000259" key="8">
    <source>
        <dbReference type="SMART" id="SM00906"/>
    </source>
</evidence>
<dbReference type="GO" id="GO:0008270">
    <property type="term" value="F:zinc ion binding"/>
    <property type="evidence" value="ECO:0007669"/>
    <property type="project" value="InterPro"/>
</dbReference>
<dbReference type="EMBL" id="SBHS01000002">
    <property type="protein sequence ID" value="TWU78252.1"/>
    <property type="molecule type" value="Genomic_DNA"/>
</dbReference>
<keyword evidence="1" id="KW-0479">Metal-binding</keyword>
<evidence type="ECO:0000313" key="10">
    <source>
        <dbReference type="Proteomes" id="UP000317257"/>
    </source>
</evidence>
<keyword evidence="2" id="KW-0862">Zinc</keyword>
<accession>A0A5C6GKD5</accession>
<sequence>MDGDANESPRTRADNSQGNSSKSTPSSQALNLRRRRGLGIVTPNACTECRKKRTKDIECLYEMPQRQSKDDLRTEIEQLRHSLSSSGRVISALSEPALIEDILMRLWSGEAIPSISDWIAGRDREQPSGKPFKARQQSDLQDEARMQRLASIASQGHNITLGAVTSVPDMIPLRMSQGIHPSHGRNSILWPLKEPMPGFSGTWTRVTSDANLIQHLLALYFCWEYPTFASLSKEHYLRDFHDGRKRYCTPLLTNALLALGCRFSNNPEARGDPSNPESSGEHFFTECQRLYYRERDHHTLTTIQAMGVMSIREASCGRIATSEYYAGQCMQLAIEMGLHNTPGPDGQTDEDQAECDVRLATFWGAFTLDNALSSAGSVPRTSHMPSLPPRLPMVEEIERHPWMPYTDDGVPLQLPCVQASNERSVFNCFCELSELVHQSLYLVHNPSRPLAAASLLEVYTKFLLWYDQLPEALRLGQNFTPYVLFVHMYYHFATLLLFWPMSGLRILDAEISPRLVCVQAANAIITLLESYSKLYTLQRTPSLVPYFVLTAAMVHLAVLTDGGQANYPASRRDEPEFAETTDALEQDIAMLTEMKHCHPFASKALSILSYLTDKWAVNVEIEAGPIPLQDCIEICWPYSRCLQCNPPRGLGSEDASSGFGGNSSQQGALRMTKATIESIQHPLLLPILELRQEMPPTTKVLRQAGFSPLT</sequence>
<reference evidence="10" key="1">
    <citation type="submission" date="2018-12" db="EMBL/GenBank/DDBJ databases">
        <title>The complete genome of Metarhizium rileyi, a key fungal pathogen of Lepidoptera.</title>
        <authorList>
            <person name="Binneck E."/>
            <person name="Lastra C.C.L."/>
            <person name="Sosa-Gomez D.R."/>
        </authorList>
    </citation>
    <scope>NUCLEOTIDE SEQUENCE [LARGE SCALE GENOMIC DNA]</scope>
    <source>
        <strain evidence="10">Cep018-CH2</strain>
    </source>
</reference>
<dbReference type="AlphaFoldDB" id="A0A5C6GKD5"/>
<dbReference type="InterPro" id="IPR051615">
    <property type="entry name" value="Transcr_Regulatory_Elem"/>
</dbReference>
<keyword evidence="4" id="KW-0238">DNA-binding</keyword>
<organism evidence="9 10">
    <name type="scientific">Metarhizium rileyi (strain RCEF 4871)</name>
    <name type="common">Nomuraea rileyi</name>
    <dbReference type="NCBI Taxonomy" id="1649241"/>
    <lineage>
        <taxon>Eukaryota</taxon>
        <taxon>Fungi</taxon>
        <taxon>Dikarya</taxon>
        <taxon>Ascomycota</taxon>
        <taxon>Pezizomycotina</taxon>
        <taxon>Sordariomycetes</taxon>
        <taxon>Hypocreomycetidae</taxon>
        <taxon>Hypocreales</taxon>
        <taxon>Clavicipitaceae</taxon>
        <taxon>Metarhizium</taxon>
    </lineage>
</organism>
<comment type="caution">
    <text evidence="9">The sequence shown here is derived from an EMBL/GenBank/DDBJ whole genome shotgun (WGS) entry which is preliminary data.</text>
</comment>
<evidence type="ECO:0000256" key="5">
    <source>
        <dbReference type="ARBA" id="ARBA00023163"/>
    </source>
</evidence>
<protein>
    <recommendedName>
        <fullName evidence="8">Xylanolytic transcriptional activator regulatory domain-containing protein</fullName>
    </recommendedName>
</protein>
<gene>
    <name evidence="9" type="ORF">ED733_008150</name>
</gene>
<evidence type="ECO:0000256" key="6">
    <source>
        <dbReference type="ARBA" id="ARBA00023242"/>
    </source>
</evidence>
<keyword evidence="3" id="KW-0805">Transcription regulation</keyword>
<proteinExistence type="predicted"/>
<keyword evidence="5" id="KW-0804">Transcription</keyword>
<dbReference type="Proteomes" id="UP000317257">
    <property type="component" value="Unassembled WGS sequence"/>
</dbReference>
<keyword evidence="6" id="KW-0539">Nucleus</keyword>
<evidence type="ECO:0000256" key="1">
    <source>
        <dbReference type="ARBA" id="ARBA00022723"/>
    </source>
</evidence>
<dbReference type="CDD" id="cd12148">
    <property type="entry name" value="fungal_TF_MHR"/>
    <property type="match status" value="1"/>
</dbReference>
<feature type="compositionally biased region" description="Polar residues" evidence="7">
    <location>
        <begin position="14"/>
        <end position="30"/>
    </location>
</feature>